<dbReference type="Gene3D" id="3.40.190.290">
    <property type="match status" value="1"/>
</dbReference>
<dbReference type="Pfam" id="PF03466">
    <property type="entry name" value="LysR_substrate"/>
    <property type="match status" value="1"/>
</dbReference>
<dbReference type="PROSITE" id="PS50931">
    <property type="entry name" value="HTH_LYSR"/>
    <property type="match status" value="1"/>
</dbReference>
<evidence type="ECO:0000256" key="2">
    <source>
        <dbReference type="ARBA" id="ARBA00023015"/>
    </source>
</evidence>
<keyword evidence="7" id="KW-1185">Reference proteome</keyword>
<dbReference type="STRING" id="580166.AUP43_16850"/>
<dbReference type="Pfam" id="PF00126">
    <property type="entry name" value="HTH_1"/>
    <property type="match status" value="1"/>
</dbReference>
<dbReference type="Gene3D" id="1.10.10.10">
    <property type="entry name" value="Winged helix-like DNA-binding domain superfamily/Winged helix DNA-binding domain"/>
    <property type="match status" value="1"/>
</dbReference>
<dbReference type="EMBL" id="LPXN01000037">
    <property type="protein sequence ID" value="KZD12281.1"/>
    <property type="molecule type" value="Genomic_DNA"/>
</dbReference>
<evidence type="ECO:0000313" key="7">
    <source>
        <dbReference type="Proteomes" id="UP000076400"/>
    </source>
</evidence>
<evidence type="ECO:0000256" key="3">
    <source>
        <dbReference type="ARBA" id="ARBA00023125"/>
    </source>
</evidence>
<accession>A0A154WFH8</accession>
<dbReference type="InterPro" id="IPR005119">
    <property type="entry name" value="LysR_subst-bd"/>
</dbReference>
<dbReference type="FunFam" id="1.10.10.10:FF:000001">
    <property type="entry name" value="LysR family transcriptional regulator"/>
    <property type="match status" value="1"/>
</dbReference>
<comment type="similarity">
    <text evidence="1">Belongs to the LysR transcriptional regulatory family.</text>
</comment>
<dbReference type="InterPro" id="IPR058163">
    <property type="entry name" value="LysR-type_TF_proteobact-type"/>
</dbReference>
<dbReference type="SUPFAM" id="SSF46785">
    <property type="entry name" value="Winged helix' DNA-binding domain"/>
    <property type="match status" value="1"/>
</dbReference>
<dbReference type="GO" id="GO:0006351">
    <property type="term" value="P:DNA-templated transcription"/>
    <property type="evidence" value="ECO:0007669"/>
    <property type="project" value="TreeGrafter"/>
</dbReference>
<name>A0A154WFH8_9PROT</name>
<feature type="domain" description="HTH lysR-type" evidence="5">
    <location>
        <begin position="12"/>
        <end position="64"/>
    </location>
</feature>
<evidence type="ECO:0000259" key="5">
    <source>
        <dbReference type="PROSITE" id="PS50931"/>
    </source>
</evidence>
<dbReference type="OrthoDB" id="9812435at2"/>
<evidence type="ECO:0000256" key="4">
    <source>
        <dbReference type="ARBA" id="ARBA00023163"/>
    </source>
</evidence>
<proteinExistence type="inferred from homology"/>
<dbReference type="RefSeq" id="WP_067552769.1">
    <property type="nucleotide sequence ID" value="NZ_LPXN01000037.1"/>
</dbReference>
<evidence type="ECO:0000256" key="1">
    <source>
        <dbReference type="ARBA" id="ARBA00009437"/>
    </source>
</evidence>
<keyword evidence="3" id="KW-0238">DNA-binding</keyword>
<dbReference type="InterPro" id="IPR036390">
    <property type="entry name" value="WH_DNA-bd_sf"/>
</dbReference>
<dbReference type="Proteomes" id="UP000076400">
    <property type="component" value="Unassembled WGS sequence"/>
</dbReference>
<dbReference type="InterPro" id="IPR000847">
    <property type="entry name" value="LysR_HTH_N"/>
</dbReference>
<sequence>MSRLETNRAGEMEVFVRVVELSGFSAAARALRLSPSAVSKLIGRLEARLGARLLNRSTRNLQLTPEGAAFYARCVRILADMADAEQEAGSGTAPRGRLRVNSNVAFGTLFLLPLVPAFQALYPEVVLDIALTDQVIDLLEQRADVAIRVGPMPDSRLVARKLATSRVTLVAAPAYLAQHGTPQSLADLARHRRIGFNFARSFEGWPFREQGPEGPRDIVYPVDATLLAGDGETARHLALAGCGLARLGHFQLAPDIAAGRLVPVLEHLNPGDTEDIHAVYIGQGGPLPARVRAFIDFLGEAI</sequence>
<dbReference type="AlphaFoldDB" id="A0A154WFH8"/>
<keyword evidence="2" id="KW-0805">Transcription regulation</keyword>
<dbReference type="SUPFAM" id="SSF53850">
    <property type="entry name" value="Periplasmic binding protein-like II"/>
    <property type="match status" value="1"/>
</dbReference>
<evidence type="ECO:0000313" key="6">
    <source>
        <dbReference type="EMBL" id="KZD12281.1"/>
    </source>
</evidence>
<comment type="caution">
    <text evidence="6">The sequence shown here is derived from an EMBL/GenBank/DDBJ whole genome shotgun (WGS) entry which is preliminary data.</text>
</comment>
<reference evidence="6 7" key="1">
    <citation type="submission" date="2015-12" db="EMBL/GenBank/DDBJ databases">
        <title>Genome sequence of Oceanibaculum pacificum MCCC 1A02656.</title>
        <authorList>
            <person name="Lu L."/>
            <person name="Lai Q."/>
            <person name="Shao Z."/>
            <person name="Qian P."/>
        </authorList>
    </citation>
    <scope>NUCLEOTIDE SEQUENCE [LARGE SCALE GENOMIC DNA]</scope>
    <source>
        <strain evidence="6 7">MCCC 1A02656</strain>
    </source>
</reference>
<dbReference type="GO" id="GO:0003700">
    <property type="term" value="F:DNA-binding transcription factor activity"/>
    <property type="evidence" value="ECO:0007669"/>
    <property type="project" value="InterPro"/>
</dbReference>
<keyword evidence="4" id="KW-0804">Transcription</keyword>
<dbReference type="PANTHER" id="PTHR30537">
    <property type="entry name" value="HTH-TYPE TRANSCRIPTIONAL REGULATOR"/>
    <property type="match status" value="1"/>
</dbReference>
<protein>
    <submittedName>
        <fullName evidence="6">LysR family transcriptional regulator</fullName>
    </submittedName>
</protein>
<dbReference type="GO" id="GO:0043565">
    <property type="term" value="F:sequence-specific DNA binding"/>
    <property type="evidence" value="ECO:0007669"/>
    <property type="project" value="TreeGrafter"/>
</dbReference>
<dbReference type="PANTHER" id="PTHR30537:SF71">
    <property type="entry name" value="TRANSCRIPTIONAL REGULATORY PROTEIN"/>
    <property type="match status" value="1"/>
</dbReference>
<dbReference type="InterPro" id="IPR036388">
    <property type="entry name" value="WH-like_DNA-bd_sf"/>
</dbReference>
<organism evidence="6 7">
    <name type="scientific">Oceanibaculum pacificum</name>
    <dbReference type="NCBI Taxonomy" id="580166"/>
    <lineage>
        <taxon>Bacteria</taxon>
        <taxon>Pseudomonadati</taxon>
        <taxon>Pseudomonadota</taxon>
        <taxon>Alphaproteobacteria</taxon>
        <taxon>Rhodospirillales</taxon>
        <taxon>Oceanibaculaceae</taxon>
        <taxon>Oceanibaculum</taxon>
    </lineage>
</organism>
<gene>
    <name evidence="6" type="ORF">AUP43_16850</name>
</gene>